<dbReference type="EMBL" id="QTSX02000009">
    <property type="protein sequence ID" value="KAJ9090300.1"/>
    <property type="molecule type" value="Genomic_DNA"/>
</dbReference>
<organism evidence="1 2">
    <name type="scientific">Entomophthora muscae</name>
    <dbReference type="NCBI Taxonomy" id="34485"/>
    <lineage>
        <taxon>Eukaryota</taxon>
        <taxon>Fungi</taxon>
        <taxon>Fungi incertae sedis</taxon>
        <taxon>Zoopagomycota</taxon>
        <taxon>Entomophthoromycotina</taxon>
        <taxon>Entomophthoromycetes</taxon>
        <taxon>Entomophthorales</taxon>
        <taxon>Entomophthoraceae</taxon>
        <taxon>Entomophthora</taxon>
    </lineage>
</organism>
<proteinExistence type="predicted"/>
<keyword evidence="2" id="KW-1185">Reference proteome</keyword>
<sequence>MLKSFNFLFLGLSLFFVHVLASGVITSKLNNTTSDSSEKESKSSDGDSKPRSGNGGGSSSKISIPSNAARGMITMTEPPVAQNFIAGWAIGTTANMKWQFDQNLKVKPDNISIIAIRQEGGVLVIYNIGRELSGDTTSYEWDMAAFSKNATNPPLVESESYKLYIYDTARSYLAGAPPGGLNPYTRQFRLYQGSNGSCKRISSIFSNFIANICLQCLPGGLHSSSSMLSSDVYLLIFAALFHLSRC</sequence>
<evidence type="ECO:0000313" key="1">
    <source>
        <dbReference type="EMBL" id="KAJ9090300.1"/>
    </source>
</evidence>
<protein>
    <submittedName>
        <fullName evidence="1">Uncharacterized protein</fullName>
    </submittedName>
</protein>
<reference evidence="1" key="1">
    <citation type="submission" date="2022-04" db="EMBL/GenBank/DDBJ databases">
        <title>Genome of the entomopathogenic fungus Entomophthora muscae.</title>
        <authorList>
            <person name="Elya C."/>
            <person name="Lovett B.R."/>
            <person name="Lee E."/>
            <person name="Macias A.M."/>
            <person name="Hajek A.E."/>
            <person name="De Bivort B.L."/>
            <person name="Kasson M.T."/>
            <person name="De Fine Licht H.H."/>
            <person name="Stajich J.E."/>
        </authorList>
    </citation>
    <scope>NUCLEOTIDE SEQUENCE</scope>
    <source>
        <strain evidence="1">Berkeley</strain>
    </source>
</reference>
<name>A0ACC2UUE9_9FUNG</name>
<accession>A0ACC2UUE9</accession>
<dbReference type="Proteomes" id="UP001165960">
    <property type="component" value="Unassembled WGS sequence"/>
</dbReference>
<comment type="caution">
    <text evidence="1">The sequence shown here is derived from an EMBL/GenBank/DDBJ whole genome shotgun (WGS) entry which is preliminary data.</text>
</comment>
<gene>
    <name evidence="1" type="ORF">DSO57_1003827</name>
</gene>
<evidence type="ECO:0000313" key="2">
    <source>
        <dbReference type="Proteomes" id="UP001165960"/>
    </source>
</evidence>